<keyword evidence="3" id="KW-1185">Reference proteome</keyword>
<accession>A0A5B7CTA6</accession>
<feature type="compositionally biased region" description="Acidic residues" evidence="1">
    <location>
        <begin position="1"/>
        <end position="13"/>
    </location>
</feature>
<gene>
    <name evidence="2" type="ORF">E2C01_005344</name>
</gene>
<name>A0A5B7CTA6_PORTR</name>
<organism evidence="2 3">
    <name type="scientific">Portunus trituberculatus</name>
    <name type="common">Swimming crab</name>
    <name type="synonym">Neptunus trituberculatus</name>
    <dbReference type="NCBI Taxonomy" id="210409"/>
    <lineage>
        <taxon>Eukaryota</taxon>
        <taxon>Metazoa</taxon>
        <taxon>Ecdysozoa</taxon>
        <taxon>Arthropoda</taxon>
        <taxon>Crustacea</taxon>
        <taxon>Multicrustacea</taxon>
        <taxon>Malacostraca</taxon>
        <taxon>Eumalacostraca</taxon>
        <taxon>Eucarida</taxon>
        <taxon>Decapoda</taxon>
        <taxon>Pleocyemata</taxon>
        <taxon>Brachyura</taxon>
        <taxon>Eubrachyura</taxon>
        <taxon>Portunoidea</taxon>
        <taxon>Portunidae</taxon>
        <taxon>Portuninae</taxon>
        <taxon>Portunus</taxon>
    </lineage>
</organism>
<evidence type="ECO:0000313" key="2">
    <source>
        <dbReference type="EMBL" id="MPC12640.1"/>
    </source>
</evidence>
<feature type="region of interest" description="Disordered" evidence="1">
    <location>
        <begin position="1"/>
        <end position="28"/>
    </location>
</feature>
<dbReference type="Proteomes" id="UP000324222">
    <property type="component" value="Unassembled WGS sequence"/>
</dbReference>
<sequence length="71" mass="7673">MEEEEEEEEEEEFSGSSLKSGRGEGHAQDTPALSCVVLRSSKIQLQCFPAAFRELRGVGGGEADSLRVCLA</sequence>
<comment type="caution">
    <text evidence="2">The sequence shown here is derived from an EMBL/GenBank/DDBJ whole genome shotgun (WGS) entry which is preliminary data.</text>
</comment>
<protein>
    <submittedName>
        <fullName evidence="2">Uncharacterized protein</fullName>
    </submittedName>
</protein>
<evidence type="ECO:0000313" key="3">
    <source>
        <dbReference type="Proteomes" id="UP000324222"/>
    </source>
</evidence>
<proteinExistence type="predicted"/>
<dbReference type="EMBL" id="VSRR010000227">
    <property type="protein sequence ID" value="MPC12640.1"/>
    <property type="molecule type" value="Genomic_DNA"/>
</dbReference>
<reference evidence="2 3" key="1">
    <citation type="submission" date="2019-05" db="EMBL/GenBank/DDBJ databases">
        <title>Another draft genome of Portunus trituberculatus and its Hox gene families provides insights of decapod evolution.</title>
        <authorList>
            <person name="Jeong J.-H."/>
            <person name="Song I."/>
            <person name="Kim S."/>
            <person name="Choi T."/>
            <person name="Kim D."/>
            <person name="Ryu S."/>
            <person name="Kim W."/>
        </authorList>
    </citation>
    <scope>NUCLEOTIDE SEQUENCE [LARGE SCALE GENOMIC DNA]</scope>
    <source>
        <tissue evidence="2">Muscle</tissue>
    </source>
</reference>
<dbReference type="AlphaFoldDB" id="A0A5B7CTA6"/>
<evidence type="ECO:0000256" key="1">
    <source>
        <dbReference type="SAM" id="MobiDB-lite"/>
    </source>
</evidence>